<evidence type="ECO:0000313" key="1">
    <source>
        <dbReference type="EMBL" id="OGY41087.1"/>
    </source>
</evidence>
<dbReference type="EMBL" id="MHHZ01000022">
    <property type="protein sequence ID" value="OGY41087.1"/>
    <property type="molecule type" value="Genomic_DNA"/>
</dbReference>
<name>A0A1G1XP19_9BACT</name>
<dbReference type="AlphaFoldDB" id="A0A1G1XP19"/>
<dbReference type="Proteomes" id="UP000176498">
    <property type="component" value="Unassembled WGS sequence"/>
</dbReference>
<comment type="caution">
    <text evidence="1">The sequence shown here is derived from an EMBL/GenBank/DDBJ whole genome shotgun (WGS) entry which is preliminary data.</text>
</comment>
<protein>
    <submittedName>
        <fullName evidence="1">Uncharacterized protein</fullName>
    </submittedName>
</protein>
<organism evidence="1 2">
    <name type="scientific">Candidatus Buchananbacteria bacterium RBG_13_36_9</name>
    <dbReference type="NCBI Taxonomy" id="1797530"/>
    <lineage>
        <taxon>Bacteria</taxon>
        <taxon>Candidatus Buchananiibacteriota</taxon>
    </lineage>
</organism>
<gene>
    <name evidence="1" type="ORF">A2Y82_01640</name>
</gene>
<proteinExistence type="predicted"/>
<accession>A0A1G1XP19</accession>
<reference evidence="1 2" key="1">
    <citation type="journal article" date="2016" name="Nat. Commun.">
        <title>Thousands of microbial genomes shed light on interconnected biogeochemical processes in an aquifer system.</title>
        <authorList>
            <person name="Anantharaman K."/>
            <person name="Brown C.T."/>
            <person name="Hug L.A."/>
            <person name="Sharon I."/>
            <person name="Castelle C.J."/>
            <person name="Probst A.J."/>
            <person name="Thomas B.C."/>
            <person name="Singh A."/>
            <person name="Wilkins M.J."/>
            <person name="Karaoz U."/>
            <person name="Brodie E.L."/>
            <person name="Williams K.H."/>
            <person name="Hubbard S.S."/>
            <person name="Banfield J.F."/>
        </authorList>
    </citation>
    <scope>NUCLEOTIDE SEQUENCE [LARGE SCALE GENOMIC DNA]</scope>
</reference>
<evidence type="ECO:0000313" key="2">
    <source>
        <dbReference type="Proteomes" id="UP000176498"/>
    </source>
</evidence>
<sequence>MPSFMAIFAGMLALVAIFLLSSCANPSKEIGIESRESQLSNSNQTKPKEVSNESLYSVVPTSLPKIRYEYGIEMSFNVTLKNLDIKPFITNLGTNNCFFTDLNGKKYIAAFTSGIPPLKKPLLPGEEVSVAINYGQLSVSFLQNGEVGCSLSANGDGNKQKDILTNAVKCVYDGSAKCICEDLGPMKVDSCTFLITTDGRMASPEGNYPLTVDMQKLN</sequence>